<dbReference type="CDD" id="cd02570">
    <property type="entry name" value="PseudoU_synth_EcTruA"/>
    <property type="match status" value="1"/>
</dbReference>
<dbReference type="InterPro" id="IPR001406">
    <property type="entry name" value="PsdUridine_synth_TruA"/>
</dbReference>
<dbReference type="InterPro" id="IPR020103">
    <property type="entry name" value="PsdUridine_synth_cat_dom_sf"/>
</dbReference>
<reference evidence="9 10" key="1">
    <citation type="submission" date="2014-06" db="EMBL/GenBank/DDBJ databases">
        <title>Draft genome sequence of Paenibacillus sp. MSt1.</title>
        <authorList>
            <person name="Aw Y.K."/>
            <person name="Ong K.S."/>
            <person name="Gan H.M."/>
            <person name="Lee S.M."/>
        </authorList>
    </citation>
    <scope>NUCLEOTIDE SEQUENCE [LARGE SCALE GENOMIC DNA]</scope>
    <source>
        <strain evidence="9 10">MSt1</strain>
    </source>
</reference>
<dbReference type="InterPro" id="IPR020097">
    <property type="entry name" value="PsdUridine_synth_TruA_a/b_dom"/>
</dbReference>
<keyword evidence="10" id="KW-1185">Reference proteome</keyword>
<feature type="domain" description="Pseudouridine synthase I TruA alpha/beta" evidence="8">
    <location>
        <begin position="146"/>
        <end position="251"/>
    </location>
</feature>
<dbReference type="GO" id="GO:0031119">
    <property type="term" value="P:tRNA pseudouridine synthesis"/>
    <property type="evidence" value="ECO:0007669"/>
    <property type="project" value="UniProtKB-UniRule"/>
</dbReference>
<dbReference type="Gene3D" id="3.30.70.660">
    <property type="entry name" value="Pseudouridine synthase I, catalytic domain, C-terminal subdomain"/>
    <property type="match status" value="1"/>
</dbReference>
<name>A0A081NV79_9BACL</name>
<dbReference type="NCBIfam" id="TIGR00071">
    <property type="entry name" value="hisT_truA"/>
    <property type="match status" value="1"/>
</dbReference>
<evidence type="ECO:0000256" key="7">
    <source>
        <dbReference type="RuleBase" id="RU003792"/>
    </source>
</evidence>
<dbReference type="FunFam" id="3.30.70.580:FF:000001">
    <property type="entry name" value="tRNA pseudouridine synthase A"/>
    <property type="match status" value="1"/>
</dbReference>
<comment type="function">
    <text evidence="4">Formation of pseudouridine at positions 38, 39 and 40 in the anticodon stem and loop of transfer RNAs.</text>
</comment>
<keyword evidence="2 4" id="KW-0819">tRNA processing</keyword>
<feature type="binding site" evidence="4 6">
    <location>
        <position position="110"/>
    </location>
    <ligand>
        <name>substrate</name>
    </ligand>
</feature>
<dbReference type="InterPro" id="IPR020095">
    <property type="entry name" value="PsdUridine_synth_TruA_C"/>
</dbReference>
<comment type="similarity">
    <text evidence="1 4 7">Belongs to the tRNA pseudouridine synthase TruA family.</text>
</comment>
<evidence type="ECO:0000313" key="9">
    <source>
        <dbReference type="EMBL" id="KEQ22352.1"/>
    </source>
</evidence>
<dbReference type="Pfam" id="PF01416">
    <property type="entry name" value="PseudoU_synth_1"/>
    <property type="match status" value="2"/>
</dbReference>
<dbReference type="Proteomes" id="UP000028123">
    <property type="component" value="Unassembled WGS sequence"/>
</dbReference>
<dbReference type="PANTHER" id="PTHR11142:SF0">
    <property type="entry name" value="TRNA PSEUDOURIDINE SYNTHASE-LIKE 1"/>
    <property type="match status" value="1"/>
</dbReference>
<dbReference type="SUPFAM" id="SSF55120">
    <property type="entry name" value="Pseudouridine synthase"/>
    <property type="match status" value="1"/>
</dbReference>
<evidence type="ECO:0000313" key="10">
    <source>
        <dbReference type="Proteomes" id="UP000028123"/>
    </source>
</evidence>
<evidence type="ECO:0000256" key="1">
    <source>
        <dbReference type="ARBA" id="ARBA00009375"/>
    </source>
</evidence>
<dbReference type="HAMAP" id="MF_00171">
    <property type="entry name" value="TruA"/>
    <property type="match status" value="1"/>
</dbReference>
<proteinExistence type="inferred from homology"/>
<dbReference type="InterPro" id="IPR020094">
    <property type="entry name" value="TruA/RsuA/RluB/E/F_N"/>
</dbReference>
<dbReference type="GO" id="GO:0160147">
    <property type="term" value="F:tRNA pseudouridine(38-40) synthase activity"/>
    <property type="evidence" value="ECO:0007669"/>
    <property type="project" value="UniProtKB-EC"/>
</dbReference>
<dbReference type="PIRSF" id="PIRSF001430">
    <property type="entry name" value="tRNA_psdUrid_synth"/>
    <property type="match status" value="1"/>
</dbReference>
<dbReference type="PANTHER" id="PTHR11142">
    <property type="entry name" value="PSEUDOURIDYLATE SYNTHASE"/>
    <property type="match status" value="1"/>
</dbReference>
<evidence type="ECO:0000256" key="2">
    <source>
        <dbReference type="ARBA" id="ARBA00022694"/>
    </source>
</evidence>
<evidence type="ECO:0000256" key="6">
    <source>
        <dbReference type="PIRSR" id="PIRSR001430-2"/>
    </source>
</evidence>
<gene>
    <name evidence="4" type="primary">truA</name>
    <name evidence="9" type="ORF">ET33_23525</name>
</gene>
<sequence>MRNICMTVSYNGASYHGFQTQPQKITIQQQLEQALHQLTFEEIKVTASGRTDAGVHARGQVFNFQTGSQIPIERWCMAMNSRLPDDIVVWDAKLVPDDFHARRSAKRKTYRYTMRCGKYPDLFKRHTEFHHPTPLDITSMQDALSCFIGEHDFTSFCSSRSSADSHVRTIFEARLECEPTEPHLQSYAIHIYLTGSGFLYNMVRIIVGTLIEVGEGKRSPSSIRDVLAAQDRALAGPTAMAHGLMLWEVFYGKDAPNA</sequence>
<dbReference type="RefSeq" id="WP_036691381.1">
    <property type="nucleotide sequence ID" value="NZ_JNVM01000039.1"/>
</dbReference>
<comment type="caution">
    <text evidence="4">Lacks conserved residue(s) required for the propagation of feature annotation.</text>
</comment>
<evidence type="ECO:0000256" key="4">
    <source>
        <dbReference type="HAMAP-Rule" id="MF_00171"/>
    </source>
</evidence>
<evidence type="ECO:0000256" key="3">
    <source>
        <dbReference type="ARBA" id="ARBA00023235"/>
    </source>
</evidence>
<dbReference type="EMBL" id="JNVM01000039">
    <property type="protein sequence ID" value="KEQ22352.1"/>
    <property type="molecule type" value="Genomic_DNA"/>
</dbReference>
<comment type="caution">
    <text evidence="9">The sequence shown here is derived from an EMBL/GenBank/DDBJ whole genome shotgun (WGS) entry which is preliminary data.</text>
</comment>
<comment type="subunit">
    <text evidence="4">Homodimer.</text>
</comment>
<keyword evidence="3 4" id="KW-0413">Isomerase</keyword>
<accession>A0A081NV79</accession>
<organism evidence="9 10">
    <name type="scientific">Paenibacillus tyrfis</name>
    <dbReference type="NCBI Taxonomy" id="1501230"/>
    <lineage>
        <taxon>Bacteria</taxon>
        <taxon>Bacillati</taxon>
        <taxon>Bacillota</taxon>
        <taxon>Bacilli</taxon>
        <taxon>Bacillales</taxon>
        <taxon>Paenibacillaceae</taxon>
        <taxon>Paenibacillus</taxon>
    </lineage>
</organism>
<dbReference type="OrthoDB" id="9811823at2"/>
<dbReference type="EC" id="5.4.99.12" evidence="4"/>
<evidence type="ECO:0000256" key="5">
    <source>
        <dbReference type="PIRSR" id="PIRSR001430-1"/>
    </source>
</evidence>
<evidence type="ECO:0000259" key="8">
    <source>
        <dbReference type="Pfam" id="PF01416"/>
    </source>
</evidence>
<dbReference type="Gene3D" id="3.30.70.580">
    <property type="entry name" value="Pseudouridine synthase I, catalytic domain, N-terminal subdomain"/>
    <property type="match status" value="1"/>
</dbReference>
<protein>
    <recommendedName>
        <fullName evidence="4">tRNA pseudouridine synthase A</fullName>
        <ecNumber evidence="4">5.4.99.12</ecNumber>
    </recommendedName>
    <alternativeName>
        <fullName evidence="4">tRNA pseudouridine(38-40) synthase</fullName>
    </alternativeName>
    <alternativeName>
        <fullName evidence="4">tRNA pseudouridylate synthase I</fullName>
    </alternativeName>
    <alternativeName>
        <fullName evidence="4">tRNA-uridine isomerase I</fullName>
    </alternativeName>
</protein>
<feature type="active site" description="Nucleophile" evidence="4 5">
    <location>
        <position position="52"/>
    </location>
</feature>
<dbReference type="eggNOG" id="COG0101">
    <property type="taxonomic scope" value="Bacteria"/>
</dbReference>
<dbReference type="GO" id="GO:0003723">
    <property type="term" value="F:RNA binding"/>
    <property type="evidence" value="ECO:0007669"/>
    <property type="project" value="InterPro"/>
</dbReference>
<feature type="domain" description="Pseudouridine synthase I TruA alpha/beta" evidence="8">
    <location>
        <begin position="8"/>
        <end position="102"/>
    </location>
</feature>
<comment type="catalytic activity">
    <reaction evidence="4 7">
        <text>uridine(38/39/40) in tRNA = pseudouridine(38/39/40) in tRNA</text>
        <dbReference type="Rhea" id="RHEA:22376"/>
        <dbReference type="Rhea" id="RHEA-COMP:10085"/>
        <dbReference type="Rhea" id="RHEA-COMP:10087"/>
        <dbReference type="ChEBI" id="CHEBI:65314"/>
        <dbReference type="ChEBI" id="CHEBI:65315"/>
        <dbReference type="EC" id="5.4.99.12"/>
    </reaction>
</comment>
<dbReference type="AlphaFoldDB" id="A0A081NV79"/>